<keyword evidence="5 7" id="KW-0472">Membrane</keyword>
<dbReference type="InterPro" id="IPR011989">
    <property type="entry name" value="ARM-like"/>
</dbReference>
<dbReference type="SUPFAM" id="SSF48371">
    <property type="entry name" value="ARM repeat"/>
    <property type="match status" value="1"/>
</dbReference>
<dbReference type="Pfam" id="PF07690">
    <property type="entry name" value="MFS_1"/>
    <property type="match status" value="1"/>
</dbReference>
<dbReference type="Proteomes" id="UP000045706">
    <property type="component" value="Unassembled WGS sequence"/>
</dbReference>
<dbReference type="Gene3D" id="1.25.10.10">
    <property type="entry name" value="Leucine-rich Repeat Variant"/>
    <property type="match status" value="1"/>
</dbReference>
<dbReference type="InterPro" id="IPR044772">
    <property type="entry name" value="NO3_transporter"/>
</dbReference>
<dbReference type="AlphaFoldDB" id="A0A0G4LE65"/>
<dbReference type="SMART" id="SM01140">
    <property type="entry name" value="Drf_GBD"/>
    <property type="match status" value="1"/>
</dbReference>
<feature type="transmembrane region" description="Helical" evidence="7">
    <location>
        <begin position="38"/>
        <end position="56"/>
    </location>
</feature>
<feature type="non-terminal residue" evidence="9">
    <location>
        <position position="1"/>
    </location>
</feature>
<feature type="compositionally biased region" description="Low complexity" evidence="6">
    <location>
        <begin position="270"/>
        <end position="286"/>
    </location>
</feature>
<evidence type="ECO:0000256" key="7">
    <source>
        <dbReference type="SAM" id="Phobius"/>
    </source>
</evidence>
<feature type="transmembrane region" description="Helical" evidence="7">
    <location>
        <begin position="68"/>
        <end position="88"/>
    </location>
</feature>
<evidence type="ECO:0000313" key="10">
    <source>
        <dbReference type="Proteomes" id="UP000045706"/>
    </source>
</evidence>
<evidence type="ECO:0000256" key="5">
    <source>
        <dbReference type="ARBA" id="ARBA00023136"/>
    </source>
</evidence>
<dbReference type="GO" id="GO:0003779">
    <property type="term" value="F:actin binding"/>
    <property type="evidence" value="ECO:0007669"/>
    <property type="project" value="InterPro"/>
</dbReference>
<feature type="non-terminal residue" evidence="9">
    <location>
        <position position="563"/>
    </location>
</feature>
<evidence type="ECO:0000256" key="3">
    <source>
        <dbReference type="ARBA" id="ARBA00022692"/>
    </source>
</evidence>
<evidence type="ECO:0000256" key="1">
    <source>
        <dbReference type="ARBA" id="ARBA00004141"/>
    </source>
</evidence>
<dbReference type="PANTHER" id="PTHR23515">
    <property type="entry name" value="HIGH-AFFINITY NITRATE TRANSPORTER 2.3"/>
    <property type="match status" value="1"/>
</dbReference>
<dbReference type="EMBL" id="CVQI01010935">
    <property type="protein sequence ID" value="CRK20317.1"/>
    <property type="molecule type" value="Genomic_DNA"/>
</dbReference>
<dbReference type="Gene3D" id="1.20.1250.20">
    <property type="entry name" value="MFS general substrate transporter like domains"/>
    <property type="match status" value="1"/>
</dbReference>
<feature type="region of interest" description="Disordered" evidence="6">
    <location>
        <begin position="257"/>
        <end position="343"/>
    </location>
</feature>
<evidence type="ECO:0000256" key="6">
    <source>
        <dbReference type="SAM" id="MobiDB-lite"/>
    </source>
</evidence>
<feature type="transmembrane region" description="Helical" evidence="7">
    <location>
        <begin position="100"/>
        <end position="119"/>
    </location>
</feature>
<evidence type="ECO:0000256" key="4">
    <source>
        <dbReference type="ARBA" id="ARBA00022989"/>
    </source>
</evidence>
<sequence length="563" mass="62391">DLALTPQQVANSNIVSLSSTLLMRVIAGPACDKFGSRWVFGGMLLLGSLPIGLAPLVNSANGLYVSRFFIGILGGTFVPCQVWCTGFFDKNIVGTANALAGGWGNAGGGVTYFVMPAVFDAFVSRGYKPGVAWRLTFIVPLICIITCGIALLLLCDDTPTGKWSDRHLHPASSERITSKAQRPKIFTAFSASGHRTDKQTQESNPADAVIDPKDINAHLEAMLDRRNIPENQRFKMRNLNDTIKMEFIRQDWAEMAAKAEQQQTGNGNESTTSVDAGSSSAVAVGTDTEESHPKRTRGRSFTLGRAKKDAKSPTKKSKGEGTLSRHFRTKSTDSLVDERPVTAANPSAGSGILAKIKLGQGPGDFVSYLRKVQKPELVEVGKLHKLRLLLRNETVSWTEEFMKQGGMKEIVDLLNRILEVEWREEHEDALLHENLLCLKALCTTALALQYLDSIHTDLFPKLIHMIFDPEKKGPSEFTTRNIITSVLFTYIESASPQERVIRAKAMLSYLRNQEGKEDERPVPFVLEMRKERPYTVWNKETVSVTKEVFWIFLHNLNVVALPA</sequence>
<dbReference type="InterPro" id="IPR036259">
    <property type="entry name" value="MFS_trans_sf"/>
</dbReference>
<feature type="transmembrane region" description="Helical" evidence="7">
    <location>
        <begin position="131"/>
        <end position="154"/>
    </location>
</feature>
<dbReference type="Pfam" id="PF06371">
    <property type="entry name" value="Drf_GBD"/>
    <property type="match status" value="1"/>
</dbReference>
<feature type="compositionally biased region" description="Polar residues" evidence="6">
    <location>
        <begin position="260"/>
        <end position="269"/>
    </location>
</feature>
<dbReference type="GO" id="GO:0015112">
    <property type="term" value="F:nitrate transmembrane transporter activity"/>
    <property type="evidence" value="ECO:0007669"/>
    <property type="project" value="InterPro"/>
</dbReference>
<gene>
    <name evidence="9" type="ORF">BN1723_017863</name>
</gene>
<evidence type="ECO:0000313" key="9">
    <source>
        <dbReference type="EMBL" id="CRK20317.1"/>
    </source>
</evidence>
<dbReference type="SUPFAM" id="SSF103473">
    <property type="entry name" value="MFS general substrate transporter"/>
    <property type="match status" value="1"/>
</dbReference>
<keyword evidence="4 7" id="KW-1133">Transmembrane helix</keyword>
<feature type="domain" description="Formin GTPase-binding" evidence="8">
    <location>
        <begin position="207"/>
        <end position="490"/>
    </location>
</feature>
<dbReference type="InterPro" id="IPR016024">
    <property type="entry name" value="ARM-type_fold"/>
</dbReference>
<accession>A0A0G4LE65</accession>
<organism evidence="9 10">
    <name type="scientific">Verticillium longisporum</name>
    <name type="common">Verticillium dahliae var. longisporum</name>
    <dbReference type="NCBI Taxonomy" id="100787"/>
    <lineage>
        <taxon>Eukaryota</taxon>
        <taxon>Fungi</taxon>
        <taxon>Dikarya</taxon>
        <taxon>Ascomycota</taxon>
        <taxon>Pezizomycotina</taxon>
        <taxon>Sordariomycetes</taxon>
        <taxon>Hypocreomycetidae</taxon>
        <taxon>Glomerellales</taxon>
        <taxon>Plectosphaerellaceae</taxon>
        <taxon>Verticillium</taxon>
    </lineage>
</organism>
<protein>
    <recommendedName>
        <fullName evidence="8">Formin GTPase-binding domain-containing protein</fullName>
    </recommendedName>
</protein>
<keyword evidence="3 7" id="KW-0812">Transmembrane</keyword>
<dbReference type="GO" id="GO:0031267">
    <property type="term" value="F:small GTPase binding"/>
    <property type="evidence" value="ECO:0007669"/>
    <property type="project" value="InterPro"/>
</dbReference>
<evidence type="ECO:0000259" key="8">
    <source>
        <dbReference type="SMART" id="SM01140"/>
    </source>
</evidence>
<comment type="similarity">
    <text evidence="2">Belongs to the major facilitator superfamily. Nitrate/nitrite porter (TC 2.A.1.8) family.</text>
</comment>
<dbReference type="InterPro" id="IPR011701">
    <property type="entry name" value="MFS"/>
</dbReference>
<dbReference type="GO" id="GO:0030036">
    <property type="term" value="P:actin cytoskeleton organization"/>
    <property type="evidence" value="ECO:0007669"/>
    <property type="project" value="InterPro"/>
</dbReference>
<dbReference type="GO" id="GO:0016020">
    <property type="term" value="C:membrane"/>
    <property type="evidence" value="ECO:0007669"/>
    <property type="project" value="UniProtKB-SubCell"/>
</dbReference>
<reference evidence="10" key="1">
    <citation type="submission" date="2015-05" db="EMBL/GenBank/DDBJ databases">
        <authorList>
            <person name="Fogelqvist Johan"/>
        </authorList>
    </citation>
    <scope>NUCLEOTIDE SEQUENCE [LARGE SCALE GENOMIC DNA]</scope>
</reference>
<dbReference type="InterPro" id="IPR010473">
    <property type="entry name" value="GTPase-bd"/>
</dbReference>
<comment type="subcellular location">
    <subcellularLocation>
        <location evidence="1">Membrane</location>
        <topology evidence="1">Multi-pass membrane protein</topology>
    </subcellularLocation>
</comment>
<evidence type="ECO:0000256" key="2">
    <source>
        <dbReference type="ARBA" id="ARBA00008432"/>
    </source>
</evidence>
<name>A0A0G4LE65_VERLO</name>
<proteinExistence type="inferred from homology"/>